<dbReference type="AlphaFoldDB" id="J7MF51"/>
<name>J7MF51_9HEMI</name>
<dbReference type="InterPro" id="IPR001254">
    <property type="entry name" value="Trypsin_dom"/>
</dbReference>
<evidence type="ECO:0000259" key="12">
    <source>
        <dbReference type="PROSITE" id="PS50240"/>
    </source>
</evidence>
<comment type="catalytic activity">
    <reaction evidence="8">
        <text>Selective cleavage of 103-Arg-|-Ser-104 and 124-Ile-|-Ile-125 bonds in Limulus clotting factor B to form activated factor B. Cleavage of -Pro-Arg-|-Xaa- bonds in synthetic substrates.</text>
        <dbReference type="EC" id="3.4.21.84"/>
    </reaction>
</comment>
<evidence type="ECO:0000256" key="6">
    <source>
        <dbReference type="ARBA" id="ARBA00022825"/>
    </source>
</evidence>
<keyword evidence="3 11" id="KW-0732">Signal</keyword>
<feature type="domain" description="Peptidase S1" evidence="12">
    <location>
        <begin position="42"/>
        <end position="287"/>
    </location>
</feature>
<dbReference type="InterPro" id="IPR033116">
    <property type="entry name" value="TRYPSIN_SER"/>
</dbReference>
<dbReference type="FunFam" id="2.40.10.10:FF:000120">
    <property type="entry name" value="Putative serine protease"/>
    <property type="match status" value="1"/>
</dbReference>
<keyword evidence="1" id="KW-0768">Sushi</keyword>
<dbReference type="PRINTS" id="PR00722">
    <property type="entry name" value="CHYMOTRYPSIN"/>
</dbReference>
<evidence type="ECO:0000256" key="5">
    <source>
        <dbReference type="ARBA" id="ARBA00022820"/>
    </source>
</evidence>
<evidence type="ECO:0000256" key="9">
    <source>
        <dbReference type="ARBA" id="ARBA00066707"/>
    </source>
</evidence>
<keyword evidence="7" id="KW-1015">Disulfide bond</keyword>
<dbReference type="PROSITE" id="PS50240">
    <property type="entry name" value="TRYPSIN_DOM"/>
    <property type="match status" value="1"/>
</dbReference>
<dbReference type="InterPro" id="IPR043504">
    <property type="entry name" value="Peptidase_S1_PA_chymotrypsin"/>
</dbReference>
<dbReference type="PROSITE" id="PS00135">
    <property type="entry name" value="TRYPSIN_SER"/>
    <property type="match status" value="1"/>
</dbReference>
<evidence type="ECO:0000256" key="1">
    <source>
        <dbReference type="ARBA" id="ARBA00022659"/>
    </source>
</evidence>
<evidence type="ECO:0000256" key="3">
    <source>
        <dbReference type="ARBA" id="ARBA00022729"/>
    </source>
</evidence>
<keyword evidence="5" id="KW-0353">Hemolymph clotting</keyword>
<organism evidence="13">
    <name type="scientific">Graptopsaltria nigrofuscata</name>
    <dbReference type="NCBI Taxonomy" id="93686"/>
    <lineage>
        <taxon>Eukaryota</taxon>
        <taxon>Metazoa</taxon>
        <taxon>Ecdysozoa</taxon>
        <taxon>Arthropoda</taxon>
        <taxon>Hexapoda</taxon>
        <taxon>Insecta</taxon>
        <taxon>Pterygota</taxon>
        <taxon>Neoptera</taxon>
        <taxon>Paraneoptera</taxon>
        <taxon>Hemiptera</taxon>
        <taxon>Auchenorrhyncha</taxon>
        <taxon>Cicadoidea</taxon>
        <taxon>Cicadidae</taxon>
        <taxon>Cicadinae</taxon>
        <taxon>Polyneurini</taxon>
        <taxon>Graptopsaltria</taxon>
    </lineage>
</organism>
<dbReference type="EC" id="3.4.21.84" evidence="9"/>
<feature type="signal peptide" evidence="11">
    <location>
        <begin position="1"/>
        <end position="24"/>
    </location>
</feature>
<evidence type="ECO:0000313" key="13">
    <source>
        <dbReference type="EMBL" id="BAM37541.1"/>
    </source>
</evidence>
<evidence type="ECO:0000256" key="10">
    <source>
        <dbReference type="RuleBase" id="RU363034"/>
    </source>
</evidence>
<dbReference type="SUPFAM" id="SSF50494">
    <property type="entry name" value="Trypsin-like serine proteases"/>
    <property type="match status" value="1"/>
</dbReference>
<keyword evidence="2 10" id="KW-0645">Protease</keyword>
<dbReference type="PROSITE" id="PS00134">
    <property type="entry name" value="TRYPSIN_HIS"/>
    <property type="match status" value="1"/>
</dbReference>
<dbReference type="GO" id="GO:0042381">
    <property type="term" value="P:hemolymph coagulation"/>
    <property type="evidence" value="ECO:0007669"/>
    <property type="project" value="UniProtKB-KW"/>
</dbReference>
<keyword evidence="4 10" id="KW-0378">Hydrolase</keyword>
<sequence>MRQVYTLCSAVIVMWSTVIHYTVAVCECGRSRSYLDGSDRRVVNGQESRPHEYPWMALIVRYDSRRVHQPICGGSVINNYYILTAGHCVLSHVKVQDLGVVLGVHDSLLLDYGKARIYTIAKIIIHPLYGEGFVGSFLYIENDVALFRLHKEIIFDYYVRPLCLPKQDKDFYHWSAIVTGWGQKARVGPSARYLKEAIVKVLSYRECIASAAGVAYEKVSSQTLCAADVGIDSCKGDSGGPLMVKVPGHFMIQIGIVSFGVGCAIPGYPGVYSKVSKHVDWIHRMTTNAKYCKKPAYRHEHRSNVSRRNVLNDCDNVH</sequence>
<dbReference type="SMART" id="SM00020">
    <property type="entry name" value="Tryp_SPc"/>
    <property type="match status" value="1"/>
</dbReference>
<dbReference type="Gene3D" id="2.40.10.10">
    <property type="entry name" value="Trypsin-like serine proteases"/>
    <property type="match status" value="1"/>
</dbReference>
<accession>J7MF51</accession>
<dbReference type="CDD" id="cd00190">
    <property type="entry name" value="Tryp_SPc"/>
    <property type="match status" value="1"/>
</dbReference>
<dbReference type="InterPro" id="IPR001314">
    <property type="entry name" value="Peptidase_S1A"/>
</dbReference>
<proteinExistence type="evidence at transcript level"/>
<dbReference type="MEROPS" id="S01.316"/>
<evidence type="ECO:0000256" key="7">
    <source>
        <dbReference type="ARBA" id="ARBA00023157"/>
    </source>
</evidence>
<dbReference type="InterPro" id="IPR018114">
    <property type="entry name" value="TRYPSIN_HIS"/>
</dbReference>
<evidence type="ECO:0000256" key="8">
    <source>
        <dbReference type="ARBA" id="ARBA00052079"/>
    </source>
</evidence>
<dbReference type="GO" id="GO:0006508">
    <property type="term" value="P:proteolysis"/>
    <property type="evidence" value="ECO:0007669"/>
    <property type="project" value="UniProtKB-KW"/>
</dbReference>
<protein>
    <recommendedName>
        <fullName evidence="9">limulus clotting factor C</fullName>
        <ecNumber evidence="9">3.4.21.84</ecNumber>
    </recommendedName>
</protein>
<evidence type="ECO:0000256" key="2">
    <source>
        <dbReference type="ARBA" id="ARBA00022670"/>
    </source>
</evidence>
<dbReference type="PANTHER" id="PTHR24253:SF176">
    <property type="entry name" value="CORIN, ISOFORM B"/>
    <property type="match status" value="1"/>
</dbReference>
<dbReference type="EMBL" id="AB744220">
    <property type="protein sequence ID" value="BAM37541.1"/>
    <property type="molecule type" value="mRNA"/>
</dbReference>
<evidence type="ECO:0000256" key="11">
    <source>
        <dbReference type="SAM" id="SignalP"/>
    </source>
</evidence>
<dbReference type="Pfam" id="PF00089">
    <property type="entry name" value="Trypsin"/>
    <property type="match status" value="1"/>
</dbReference>
<feature type="chain" id="PRO_5003795893" description="limulus clotting factor C" evidence="11">
    <location>
        <begin position="25"/>
        <end position="318"/>
    </location>
</feature>
<dbReference type="InterPro" id="IPR009003">
    <property type="entry name" value="Peptidase_S1_PA"/>
</dbReference>
<reference evidence="13" key="1">
    <citation type="submission" date="2012-08" db="EMBL/GenBank/DDBJ databases">
        <title>Identification of serine protease like protease from Graptopsaltria nigrofuscata.</title>
        <authorList>
            <person name="Nagaoka S."/>
            <person name="Nagaoka H."/>
            <person name="Nagaoka S."/>
            <person name="Kimura C."/>
            <person name="Sakakura M."/>
        </authorList>
    </citation>
    <scope>NUCLEOTIDE SEQUENCE</scope>
    <source>
        <tissue evidence="13">Male reproductive organ</tissue>
    </source>
</reference>
<keyword evidence="6 10" id="KW-0720">Serine protease</keyword>
<dbReference type="GO" id="GO:0004252">
    <property type="term" value="F:serine-type endopeptidase activity"/>
    <property type="evidence" value="ECO:0007669"/>
    <property type="project" value="InterPro"/>
</dbReference>
<evidence type="ECO:0000256" key="4">
    <source>
        <dbReference type="ARBA" id="ARBA00022801"/>
    </source>
</evidence>
<dbReference type="PANTHER" id="PTHR24253">
    <property type="entry name" value="TRANSMEMBRANE PROTEASE SERINE"/>
    <property type="match status" value="1"/>
</dbReference>